<dbReference type="SUPFAM" id="SSF55154">
    <property type="entry name" value="CYTH-like phosphatases"/>
    <property type="match status" value="1"/>
</dbReference>
<dbReference type="Pfam" id="PF01928">
    <property type="entry name" value="CYTH"/>
    <property type="match status" value="1"/>
</dbReference>
<dbReference type="PANTHER" id="PTHR34948:SF2">
    <property type="entry name" value="TRIPHOSPHATE TUNNEL METALLOENZYME 3"/>
    <property type="match status" value="1"/>
</dbReference>
<protein>
    <recommendedName>
        <fullName evidence="1">CYTH domain-containing protein</fullName>
    </recommendedName>
</protein>
<evidence type="ECO:0000313" key="2">
    <source>
        <dbReference type="EMBL" id="KAD5961290.1"/>
    </source>
</evidence>
<dbReference type="CDD" id="cd07374">
    <property type="entry name" value="CYTH-like_Pase"/>
    <property type="match status" value="1"/>
</dbReference>
<accession>A0A5N6P8H3</accession>
<dbReference type="EMBL" id="SZYD01000006">
    <property type="protein sequence ID" value="KAD5961290.1"/>
    <property type="molecule type" value="Genomic_DNA"/>
</dbReference>
<feature type="domain" description="CYTH" evidence="1">
    <location>
        <begin position="1"/>
        <end position="204"/>
    </location>
</feature>
<dbReference type="InterPro" id="IPR023577">
    <property type="entry name" value="CYTH_domain"/>
</dbReference>
<name>A0A5N6P8H3_9ASTR</name>
<comment type="caution">
    <text evidence="2">The sequence shown here is derived from an EMBL/GenBank/DDBJ whole genome shotgun (WGS) entry which is preliminary data.</text>
</comment>
<dbReference type="Gene3D" id="2.40.320.10">
    <property type="entry name" value="Hypothetical Protein Pfu-838710-001"/>
    <property type="match status" value="1"/>
</dbReference>
<dbReference type="GO" id="GO:0016462">
    <property type="term" value="F:pyrophosphatase activity"/>
    <property type="evidence" value="ECO:0007669"/>
    <property type="project" value="UniProtKB-ARBA"/>
</dbReference>
<proteinExistence type="predicted"/>
<gene>
    <name evidence="2" type="ORF">E3N88_12763</name>
</gene>
<dbReference type="PROSITE" id="PS51707">
    <property type="entry name" value="CYTH"/>
    <property type="match status" value="1"/>
</dbReference>
<dbReference type="OrthoDB" id="2160189at2759"/>
<dbReference type="AlphaFoldDB" id="A0A5N6P8H3"/>
<evidence type="ECO:0000313" key="3">
    <source>
        <dbReference type="Proteomes" id="UP000326396"/>
    </source>
</evidence>
<evidence type="ECO:0000259" key="1">
    <source>
        <dbReference type="PROSITE" id="PS51707"/>
    </source>
</evidence>
<dbReference type="SMART" id="SM01118">
    <property type="entry name" value="CYTH"/>
    <property type="match status" value="1"/>
</dbReference>
<organism evidence="2 3">
    <name type="scientific">Mikania micrantha</name>
    <name type="common">bitter vine</name>
    <dbReference type="NCBI Taxonomy" id="192012"/>
    <lineage>
        <taxon>Eukaryota</taxon>
        <taxon>Viridiplantae</taxon>
        <taxon>Streptophyta</taxon>
        <taxon>Embryophyta</taxon>
        <taxon>Tracheophyta</taxon>
        <taxon>Spermatophyta</taxon>
        <taxon>Magnoliopsida</taxon>
        <taxon>eudicotyledons</taxon>
        <taxon>Gunneridae</taxon>
        <taxon>Pentapetalae</taxon>
        <taxon>asterids</taxon>
        <taxon>campanulids</taxon>
        <taxon>Asterales</taxon>
        <taxon>Asteraceae</taxon>
        <taxon>Asteroideae</taxon>
        <taxon>Heliantheae alliance</taxon>
        <taxon>Eupatorieae</taxon>
        <taxon>Mikania</taxon>
    </lineage>
</organism>
<dbReference type="PANTHER" id="PTHR34948">
    <property type="entry name" value="OS08G0299200 PROTEIN"/>
    <property type="match status" value="1"/>
</dbReference>
<sequence>MEVEVKLRLPDSETYKTLISLLSPFHIRTHNQHNNFFDGVSGELSTRRAVLRIRFYNDQPTTRCVICLKAKAVLVNGVSRVEEDEEEIDPSIGEECVANPNRFKSLVESNRIVKRLKDEFFGGSDELGFVYLGGFKNLRNVYEWKGLMIEVDETSFEFGTLYEIECESSEPEKAKELIEELLKENGVSYSNSVASKFAIFRSGNLP</sequence>
<keyword evidence="3" id="KW-1185">Reference proteome</keyword>
<dbReference type="InterPro" id="IPR033469">
    <property type="entry name" value="CYTH-like_dom_sf"/>
</dbReference>
<reference evidence="2 3" key="1">
    <citation type="submission" date="2019-05" db="EMBL/GenBank/DDBJ databases">
        <title>Mikania micrantha, genome provides insights into the molecular mechanism of rapid growth.</title>
        <authorList>
            <person name="Liu B."/>
        </authorList>
    </citation>
    <scope>NUCLEOTIDE SEQUENCE [LARGE SCALE GENOMIC DNA]</scope>
    <source>
        <strain evidence="2">NLD-2019</strain>
        <tissue evidence="2">Leaf</tissue>
    </source>
</reference>
<dbReference type="Proteomes" id="UP000326396">
    <property type="component" value="Linkage Group LG14"/>
</dbReference>